<proteinExistence type="predicted"/>
<gene>
    <name evidence="2" type="ORF">N7460_008197</name>
    <name evidence="3" type="ORF">N7460_008223</name>
</gene>
<reference evidence="3" key="2">
    <citation type="submission" date="2023-01" db="EMBL/GenBank/DDBJ databases">
        <authorList>
            <person name="Petersen C."/>
        </authorList>
    </citation>
    <scope>NUCLEOTIDE SEQUENCE</scope>
    <source>
        <strain evidence="3">IBT 15450</strain>
    </source>
</reference>
<evidence type="ECO:0000313" key="2">
    <source>
        <dbReference type="EMBL" id="KAJ6038426.1"/>
    </source>
</evidence>
<organism evidence="3 4">
    <name type="scientific">Penicillium canescens</name>
    <dbReference type="NCBI Taxonomy" id="5083"/>
    <lineage>
        <taxon>Eukaryota</taxon>
        <taxon>Fungi</taxon>
        <taxon>Dikarya</taxon>
        <taxon>Ascomycota</taxon>
        <taxon>Pezizomycotina</taxon>
        <taxon>Eurotiomycetes</taxon>
        <taxon>Eurotiomycetidae</taxon>
        <taxon>Eurotiales</taxon>
        <taxon>Aspergillaceae</taxon>
        <taxon>Penicillium</taxon>
    </lineage>
</organism>
<dbReference type="AlphaFoldDB" id="A0AAD6I9K6"/>
<evidence type="ECO:0000313" key="3">
    <source>
        <dbReference type="EMBL" id="KAJ6038452.1"/>
    </source>
</evidence>
<sequence>MEIQLTFCQKLTRKLQHILGDNLSKSSIPNTLPRAESTSDTLDAALEWERIRRSAAPSPELLSKECQRQKIHPDSHELPEDKDGKARGCSSTCHQTGQLLVGSRAAGQIGKIGVSEEEHFMIGFGSFLGALAEK</sequence>
<dbReference type="Proteomes" id="UP001219568">
    <property type="component" value="Unassembled WGS sequence"/>
</dbReference>
<keyword evidence="4" id="KW-1185">Reference proteome</keyword>
<dbReference type="EMBL" id="JAQJZL010000009">
    <property type="protein sequence ID" value="KAJ6038452.1"/>
    <property type="molecule type" value="Genomic_DNA"/>
</dbReference>
<dbReference type="EMBL" id="JAQJZL010000009">
    <property type="protein sequence ID" value="KAJ6038426.1"/>
    <property type="molecule type" value="Genomic_DNA"/>
</dbReference>
<evidence type="ECO:0000256" key="1">
    <source>
        <dbReference type="SAM" id="MobiDB-lite"/>
    </source>
</evidence>
<name>A0AAD6I9K6_PENCN</name>
<comment type="caution">
    <text evidence="3">The sequence shown here is derived from an EMBL/GenBank/DDBJ whole genome shotgun (WGS) entry which is preliminary data.</text>
</comment>
<feature type="region of interest" description="Disordered" evidence="1">
    <location>
        <begin position="56"/>
        <end position="90"/>
    </location>
</feature>
<feature type="compositionally biased region" description="Basic and acidic residues" evidence="1">
    <location>
        <begin position="62"/>
        <end position="86"/>
    </location>
</feature>
<reference evidence="3" key="1">
    <citation type="journal article" date="2023" name="IMA Fungus">
        <title>Comparative genomic study of the Penicillium genus elucidates a diverse pangenome and 15 lateral gene transfer events.</title>
        <authorList>
            <person name="Petersen C."/>
            <person name="Sorensen T."/>
            <person name="Nielsen M.R."/>
            <person name="Sondergaard T.E."/>
            <person name="Sorensen J.L."/>
            <person name="Fitzpatrick D.A."/>
            <person name="Frisvad J.C."/>
            <person name="Nielsen K.L."/>
        </authorList>
    </citation>
    <scope>NUCLEOTIDE SEQUENCE</scope>
    <source>
        <strain evidence="3">IBT 15450</strain>
    </source>
</reference>
<protein>
    <submittedName>
        <fullName evidence="3">Uncharacterized protein</fullName>
    </submittedName>
</protein>
<evidence type="ECO:0000313" key="4">
    <source>
        <dbReference type="Proteomes" id="UP001219568"/>
    </source>
</evidence>
<accession>A0AAD6I9K6</accession>